<name>A0A0K0N719_9CAUD</name>
<sequence>MSNVESSENVAQSASETPNLETNSFVEGDYVTWQSPSGETRSGIVEGYSGKNLVNVIRDSGITVAYSADRLTLATDDDDDDEPLLRMRPISSAEEFDAAISASIILNEDLWYFERLAKTFGREIAITAAGPKRVRTAAGAKKYGVPIGSPINAAKMQKASKDSIAKLSSNESNANSDLSWTPSKDSVSAFIKGDKAPKAPKAPKGESFDVKHYLLTGEKKPITPSAKSVKQVTPDDLFEDPSWEHVKLSAGIKAFKKDVGDNRHVVYETPHPDTKKYSWHIQSISTHKIVKQGSGSTFSESFQQYESAAKIVELKAQSKSSDDAFKAWMKADAEEMAKKSSASASVPKTAPSKEFISNKQVTLGKISNDPSEKFTPKKTLGDGTHPVVGAKAIDADGNVGVITDVYQTYTKMKLDSSGKTVQYNNKKLNGASQNTGDSPVLNNDAGPVDPEQLMAAAGHDPRSRAYQKSKLPDVLIGDSSHAWGTKERPMFFPSPDKHEKAWLKYGLSLTPTQNKAVWKQQDYESWKRISDFTFGSSKYNSHKPEYRDPAAMKAMDAAFDSHLVKPMEHWAVFSRGSSHHELPPSFGIEDTGKYGGFSGMSGIQMDKVIEQINSNAGKEYYEPLVKSSAVTAEVPGQFKSCFRILYKVPPGTKAIYVAGDKKGHVLSEYGQVEREAILPKSRRRVISASRSPQNSETIDLVIEILPESEESGVTAAALIASVEDDHSEDGMIALLPREEDAKDLAVQSGTTPEELHLTLAYFKSANDMPSDATISRKLSSVFGESEIIGAVGGYAVFHPHDEQKTCKVYLVQADGLSKANKSLRSEVGDYDAYTPHITAVTGQQARSAELSETAEVTFDRVRIARRGEYRDLPLSDLFKVVVK</sequence>
<evidence type="ECO:0000256" key="1">
    <source>
        <dbReference type="SAM" id="MobiDB-lite"/>
    </source>
</evidence>
<evidence type="ECO:0000313" key="3">
    <source>
        <dbReference type="Proteomes" id="UP000221359"/>
    </source>
</evidence>
<proteinExistence type="predicted"/>
<gene>
    <name evidence="2" type="ORF">GMA2_10</name>
</gene>
<reference evidence="2 3" key="1">
    <citation type="journal article" date="2015" name="PLoS ONE">
        <title>Lysis to Kill: Evaluation of the Lytic Abilities, and Genomics of Nine Bacteriophages Infective for Gordonia spp. and Their Potential Use in Activated Sludge Foam Biocontrol.</title>
        <authorList>
            <person name="Dyson Z.A."/>
            <person name="Tucci J."/>
            <person name="Seviour R.J."/>
            <person name="Petrovski S."/>
        </authorList>
    </citation>
    <scope>NUCLEOTIDE SEQUENCE [LARGE SCALE GENOMIC DNA]</scope>
</reference>
<organism evidence="2 3">
    <name type="scientific">Gordonia phage GMA2</name>
    <dbReference type="NCBI Taxonomy" id="1647283"/>
    <lineage>
        <taxon>Viruses</taxon>
        <taxon>Duplodnaviria</taxon>
        <taxon>Heunggongvirae</taxon>
        <taxon>Uroviricota</taxon>
        <taxon>Caudoviricetes</taxon>
        <taxon>Gimaduovirus</taxon>
        <taxon>Gimaduovirus GMA2</taxon>
    </lineage>
</organism>
<keyword evidence="3" id="KW-1185">Reference proteome</keyword>
<feature type="compositionally biased region" description="Polar residues" evidence="1">
    <location>
        <begin position="427"/>
        <end position="441"/>
    </location>
</feature>
<dbReference type="Gene3D" id="3.90.176.10">
    <property type="entry name" value="Toxin ADP-ribosyltransferase, Chain A, domain 1"/>
    <property type="match status" value="1"/>
</dbReference>
<accession>A0A0K0N719</accession>
<protein>
    <submittedName>
        <fullName evidence="2">Putative structural protein</fullName>
    </submittedName>
</protein>
<dbReference type="Proteomes" id="UP000221359">
    <property type="component" value="Segment"/>
</dbReference>
<evidence type="ECO:0000313" key="2">
    <source>
        <dbReference type="EMBL" id="AKJ72548.1"/>
    </source>
</evidence>
<feature type="region of interest" description="Disordered" evidence="1">
    <location>
        <begin position="427"/>
        <end position="451"/>
    </location>
</feature>
<dbReference type="EMBL" id="KR063281">
    <property type="protein sequence ID" value="AKJ72548.1"/>
    <property type="molecule type" value="Genomic_DNA"/>
</dbReference>
<feature type="region of interest" description="Disordered" evidence="1">
    <location>
        <begin position="1"/>
        <end position="23"/>
    </location>
</feature>